<sequence>MRAARLEAAPDSADVANRARSLEPRPSGPGGLTGKSQGQPPLTALALFRFGSVVQLQPTAHTASKPPTGSLSGAITCLAEVPSLFPTAAFRPQTRPRFVAAAAAAASLPALLSRAEHLVSPSACPSSVTANAVRSAPTLRGRHSEQ</sequence>
<name>A0A5C3F107_9BASI</name>
<proteinExistence type="predicted"/>
<reference evidence="2 3" key="1">
    <citation type="submission" date="2018-03" db="EMBL/GenBank/DDBJ databases">
        <authorList>
            <person name="Guldener U."/>
        </authorList>
    </citation>
    <scope>NUCLEOTIDE SEQUENCE [LARGE SCALE GENOMIC DNA]</scope>
    <source>
        <strain evidence="2 3">DAOM196992</strain>
    </source>
</reference>
<evidence type="ECO:0000313" key="3">
    <source>
        <dbReference type="Proteomes" id="UP000323386"/>
    </source>
</evidence>
<organism evidence="2 3">
    <name type="scientific">Pseudozyma flocculosa</name>
    <dbReference type="NCBI Taxonomy" id="84751"/>
    <lineage>
        <taxon>Eukaryota</taxon>
        <taxon>Fungi</taxon>
        <taxon>Dikarya</taxon>
        <taxon>Basidiomycota</taxon>
        <taxon>Ustilaginomycotina</taxon>
        <taxon>Ustilaginomycetes</taxon>
        <taxon>Ustilaginales</taxon>
        <taxon>Ustilaginaceae</taxon>
        <taxon>Pseudozyma</taxon>
    </lineage>
</organism>
<gene>
    <name evidence="2" type="ORF">PSFLO_02433</name>
</gene>
<feature type="region of interest" description="Disordered" evidence="1">
    <location>
        <begin position="1"/>
        <end position="39"/>
    </location>
</feature>
<keyword evidence="3" id="KW-1185">Reference proteome</keyword>
<evidence type="ECO:0000256" key="1">
    <source>
        <dbReference type="SAM" id="MobiDB-lite"/>
    </source>
</evidence>
<protein>
    <submittedName>
        <fullName evidence="2">Uncharacterized protein</fullName>
    </submittedName>
</protein>
<dbReference type="Proteomes" id="UP000323386">
    <property type="component" value="Unassembled WGS sequence"/>
</dbReference>
<dbReference type="AlphaFoldDB" id="A0A5C3F107"/>
<evidence type="ECO:0000313" key="2">
    <source>
        <dbReference type="EMBL" id="SPO36961.1"/>
    </source>
</evidence>
<accession>A0A5C3F107</accession>
<dbReference type="EMBL" id="OOIP01000005">
    <property type="protein sequence ID" value="SPO36961.1"/>
    <property type="molecule type" value="Genomic_DNA"/>
</dbReference>